<dbReference type="GO" id="GO:0003700">
    <property type="term" value="F:DNA-binding transcription factor activity"/>
    <property type="evidence" value="ECO:0007669"/>
    <property type="project" value="TreeGrafter"/>
</dbReference>
<accession>A0A6N7KUC8</accession>
<dbReference type="InterPro" id="IPR028082">
    <property type="entry name" value="Peripla_BP_I"/>
</dbReference>
<reference evidence="6 7" key="1">
    <citation type="submission" date="2019-09" db="EMBL/GenBank/DDBJ databases">
        <title>Genome Sequences of Streptomyces kaniharaensis ATCC 21070.</title>
        <authorList>
            <person name="Zhu W."/>
            <person name="De Crecy-Lagard V."/>
            <person name="Richards N.G."/>
        </authorList>
    </citation>
    <scope>NUCLEOTIDE SEQUENCE [LARGE SCALE GENOMIC DNA]</scope>
    <source>
        <strain evidence="6 7">SF-557</strain>
    </source>
</reference>
<protein>
    <submittedName>
        <fullName evidence="6">LacI family DNA-binding transcriptional regulator</fullName>
    </submittedName>
</protein>
<dbReference type="AlphaFoldDB" id="A0A6N7KUC8"/>
<dbReference type="InterPro" id="IPR046335">
    <property type="entry name" value="LacI/GalR-like_sensor"/>
</dbReference>
<proteinExistence type="predicted"/>
<dbReference type="SUPFAM" id="SSF47413">
    <property type="entry name" value="lambda repressor-like DNA-binding domains"/>
    <property type="match status" value="1"/>
</dbReference>
<dbReference type="Pfam" id="PF13377">
    <property type="entry name" value="Peripla_BP_3"/>
    <property type="match status" value="1"/>
</dbReference>
<evidence type="ECO:0000256" key="2">
    <source>
        <dbReference type="ARBA" id="ARBA00023125"/>
    </source>
</evidence>
<dbReference type="PANTHER" id="PTHR30146:SF138">
    <property type="entry name" value="TRANSCRIPTIONAL REGULATORY PROTEIN"/>
    <property type="match status" value="1"/>
</dbReference>
<feature type="region of interest" description="Disordered" evidence="4">
    <location>
        <begin position="1"/>
        <end position="64"/>
    </location>
</feature>
<organism evidence="6 7">
    <name type="scientific">Streptomyces kaniharaensis</name>
    <dbReference type="NCBI Taxonomy" id="212423"/>
    <lineage>
        <taxon>Bacteria</taxon>
        <taxon>Bacillati</taxon>
        <taxon>Actinomycetota</taxon>
        <taxon>Actinomycetes</taxon>
        <taxon>Kitasatosporales</taxon>
        <taxon>Streptomycetaceae</taxon>
        <taxon>Streptomyces</taxon>
    </lineage>
</organism>
<dbReference type="InterPro" id="IPR000843">
    <property type="entry name" value="HTH_LacI"/>
</dbReference>
<evidence type="ECO:0000313" key="7">
    <source>
        <dbReference type="Proteomes" id="UP000450000"/>
    </source>
</evidence>
<evidence type="ECO:0000313" key="6">
    <source>
        <dbReference type="EMBL" id="MQS13624.1"/>
    </source>
</evidence>
<evidence type="ECO:0000256" key="4">
    <source>
        <dbReference type="SAM" id="MobiDB-lite"/>
    </source>
</evidence>
<dbReference type="Gene3D" id="3.40.50.2300">
    <property type="match status" value="2"/>
</dbReference>
<dbReference type="GO" id="GO:0000976">
    <property type="term" value="F:transcription cis-regulatory region binding"/>
    <property type="evidence" value="ECO:0007669"/>
    <property type="project" value="TreeGrafter"/>
</dbReference>
<dbReference type="OrthoDB" id="9785139at2"/>
<dbReference type="Pfam" id="PF00356">
    <property type="entry name" value="LacI"/>
    <property type="match status" value="1"/>
</dbReference>
<dbReference type="EMBL" id="WBOF01000001">
    <property type="protein sequence ID" value="MQS13624.1"/>
    <property type="molecule type" value="Genomic_DNA"/>
</dbReference>
<comment type="caution">
    <text evidence="6">The sequence shown here is derived from an EMBL/GenBank/DDBJ whole genome shotgun (WGS) entry which is preliminary data.</text>
</comment>
<feature type="compositionally biased region" description="Low complexity" evidence="4">
    <location>
        <begin position="31"/>
        <end position="44"/>
    </location>
</feature>
<sequence>MPAPSDLPQAPDQLTPEQPTPDQPTPERPAAEPSAAESSANEPPVEARRAGDAAGTWPAPVRRPTGRDVARLAGVSQATVSLVFSGSEAGSRVSDATRQRVREAARSLGYRPQAAGRQLRLGRSGMILLAVPNILGPFFGRVLEGVHEEAGRHGLAVVVSSGWGSATLAEAATTSRFDGLLICSPDDSQLGELPADTPAVFLDADPGTDRARPTIELDVAGGMRAAVEHLAGIGHRRIGRLRSTHSAYTFRVRQAAFEQAAAELGLDVIELGVSINEGQPAARSVARRLLERPDRPRAVICDDDVVASGVYQAAAELGVRVPDELSVVGMDNVPVAALLAPPLTTVDLPGEELGRAGAAALAGLLRGDRVAPLSPLATSLVLRSSTAPAH</sequence>
<gene>
    <name evidence="6" type="ORF">F7Q99_15430</name>
</gene>
<feature type="compositionally biased region" description="Pro residues" evidence="4">
    <location>
        <begin position="18"/>
        <end position="27"/>
    </location>
</feature>
<keyword evidence="7" id="KW-1185">Reference proteome</keyword>
<dbReference type="InterPro" id="IPR010982">
    <property type="entry name" value="Lambda_DNA-bd_dom_sf"/>
</dbReference>
<dbReference type="CDD" id="cd06267">
    <property type="entry name" value="PBP1_LacI_sugar_binding-like"/>
    <property type="match status" value="1"/>
</dbReference>
<dbReference type="RefSeq" id="WP_153461994.1">
    <property type="nucleotide sequence ID" value="NZ_WBOF01000001.1"/>
</dbReference>
<dbReference type="Gene3D" id="1.10.260.40">
    <property type="entry name" value="lambda repressor-like DNA-binding domains"/>
    <property type="match status" value="1"/>
</dbReference>
<keyword evidence="2 6" id="KW-0238">DNA-binding</keyword>
<dbReference type="Proteomes" id="UP000450000">
    <property type="component" value="Unassembled WGS sequence"/>
</dbReference>
<dbReference type="SMART" id="SM00354">
    <property type="entry name" value="HTH_LACI"/>
    <property type="match status" value="1"/>
</dbReference>
<keyword evidence="1" id="KW-0805">Transcription regulation</keyword>
<evidence type="ECO:0000256" key="3">
    <source>
        <dbReference type="ARBA" id="ARBA00023163"/>
    </source>
</evidence>
<evidence type="ECO:0000256" key="1">
    <source>
        <dbReference type="ARBA" id="ARBA00023015"/>
    </source>
</evidence>
<dbReference type="CDD" id="cd01392">
    <property type="entry name" value="HTH_LacI"/>
    <property type="match status" value="1"/>
</dbReference>
<dbReference type="PROSITE" id="PS50932">
    <property type="entry name" value="HTH_LACI_2"/>
    <property type="match status" value="1"/>
</dbReference>
<dbReference type="PANTHER" id="PTHR30146">
    <property type="entry name" value="LACI-RELATED TRANSCRIPTIONAL REPRESSOR"/>
    <property type="match status" value="1"/>
</dbReference>
<dbReference type="SUPFAM" id="SSF53822">
    <property type="entry name" value="Periplasmic binding protein-like I"/>
    <property type="match status" value="1"/>
</dbReference>
<keyword evidence="3" id="KW-0804">Transcription</keyword>
<name>A0A6N7KUC8_9ACTN</name>
<evidence type="ECO:0000259" key="5">
    <source>
        <dbReference type="PROSITE" id="PS50932"/>
    </source>
</evidence>
<feature type="domain" description="HTH lacI-type" evidence="5">
    <location>
        <begin position="64"/>
        <end position="121"/>
    </location>
</feature>